<dbReference type="SUPFAM" id="SSF57863">
    <property type="entry name" value="ArfGap/RecO-like zinc finger"/>
    <property type="match status" value="1"/>
</dbReference>
<keyword evidence="11" id="KW-1185">Reference proteome</keyword>
<gene>
    <name evidence="8" type="primary">recO</name>
    <name evidence="10" type="ORF">CBP12_07955</name>
</gene>
<comment type="similarity">
    <text evidence="2 8">Belongs to the RecO family.</text>
</comment>
<proteinExistence type="inferred from homology"/>
<evidence type="ECO:0000256" key="6">
    <source>
        <dbReference type="ARBA" id="ARBA00023204"/>
    </source>
</evidence>
<dbReference type="Gene3D" id="1.20.1440.120">
    <property type="entry name" value="Recombination protein O, C-terminal domain"/>
    <property type="match status" value="1"/>
</dbReference>
<evidence type="ECO:0000256" key="5">
    <source>
        <dbReference type="ARBA" id="ARBA00023172"/>
    </source>
</evidence>
<dbReference type="NCBIfam" id="TIGR00613">
    <property type="entry name" value="reco"/>
    <property type="match status" value="1"/>
</dbReference>
<evidence type="ECO:0000259" key="9">
    <source>
        <dbReference type="Pfam" id="PF11967"/>
    </source>
</evidence>
<evidence type="ECO:0000256" key="1">
    <source>
        <dbReference type="ARBA" id="ARBA00003065"/>
    </source>
</evidence>
<dbReference type="KEGG" id="ocm:CBP12_07955"/>
<dbReference type="InterPro" id="IPR012340">
    <property type="entry name" value="NA-bd_OB-fold"/>
</dbReference>
<comment type="function">
    <text evidence="1 8">Involved in DNA repair and RecF pathway recombination.</text>
</comment>
<keyword evidence="6 8" id="KW-0234">DNA repair</keyword>
<protein>
    <recommendedName>
        <fullName evidence="3 8">DNA repair protein RecO</fullName>
    </recommendedName>
    <alternativeName>
        <fullName evidence="7 8">Recombination protein O</fullName>
    </alternativeName>
</protein>
<evidence type="ECO:0000256" key="4">
    <source>
        <dbReference type="ARBA" id="ARBA00022763"/>
    </source>
</evidence>
<evidence type="ECO:0000256" key="8">
    <source>
        <dbReference type="HAMAP-Rule" id="MF_00201"/>
    </source>
</evidence>
<dbReference type="EMBL" id="CP021376">
    <property type="protein sequence ID" value="ART80088.1"/>
    <property type="molecule type" value="Genomic_DNA"/>
</dbReference>
<dbReference type="Pfam" id="PF02565">
    <property type="entry name" value="RecO_C"/>
    <property type="match status" value="1"/>
</dbReference>
<dbReference type="InterPro" id="IPR022572">
    <property type="entry name" value="DNA_rep/recomb_RecO_N"/>
</dbReference>
<feature type="domain" description="DNA replication/recombination mediator RecO N-terminal" evidence="9">
    <location>
        <begin position="5"/>
        <end position="75"/>
    </location>
</feature>
<dbReference type="AlphaFoldDB" id="A0A1Y0CXW0"/>
<dbReference type="PANTHER" id="PTHR33991:SF1">
    <property type="entry name" value="DNA REPAIR PROTEIN RECO"/>
    <property type="match status" value="1"/>
</dbReference>
<accession>A0A1Y0CXW0</accession>
<reference evidence="11" key="1">
    <citation type="submission" date="2017-05" db="EMBL/GenBank/DDBJ databases">
        <authorList>
            <person name="Sung H."/>
        </authorList>
    </citation>
    <scope>NUCLEOTIDE SEQUENCE [LARGE SCALE GENOMIC DNA]</scope>
    <source>
        <strain evidence="11">AMac2203</strain>
    </source>
</reference>
<dbReference type="OrthoDB" id="9804792at2"/>
<dbReference type="GO" id="GO:0043590">
    <property type="term" value="C:bacterial nucleoid"/>
    <property type="evidence" value="ECO:0007669"/>
    <property type="project" value="TreeGrafter"/>
</dbReference>
<evidence type="ECO:0000256" key="3">
    <source>
        <dbReference type="ARBA" id="ARBA00021310"/>
    </source>
</evidence>
<dbReference type="GO" id="GO:0006302">
    <property type="term" value="P:double-strand break repair"/>
    <property type="evidence" value="ECO:0007669"/>
    <property type="project" value="TreeGrafter"/>
</dbReference>
<dbReference type="InterPro" id="IPR042242">
    <property type="entry name" value="RecO_C"/>
</dbReference>
<keyword evidence="5 8" id="KW-0233">DNA recombination</keyword>
<dbReference type="GO" id="GO:0006310">
    <property type="term" value="P:DNA recombination"/>
    <property type="evidence" value="ECO:0007669"/>
    <property type="project" value="UniProtKB-UniRule"/>
</dbReference>
<dbReference type="InterPro" id="IPR037278">
    <property type="entry name" value="ARFGAP/RecO"/>
</dbReference>
<organism evidence="10 11">
    <name type="scientific">Oceanisphaera avium</name>
    <dbReference type="NCBI Taxonomy" id="1903694"/>
    <lineage>
        <taxon>Bacteria</taxon>
        <taxon>Pseudomonadati</taxon>
        <taxon>Pseudomonadota</taxon>
        <taxon>Gammaproteobacteria</taxon>
        <taxon>Aeromonadales</taxon>
        <taxon>Aeromonadaceae</taxon>
        <taxon>Oceanisphaera</taxon>
    </lineage>
</organism>
<dbReference type="Proteomes" id="UP000243793">
    <property type="component" value="Chromosome"/>
</dbReference>
<evidence type="ECO:0000313" key="11">
    <source>
        <dbReference type="Proteomes" id="UP000243793"/>
    </source>
</evidence>
<dbReference type="PANTHER" id="PTHR33991">
    <property type="entry name" value="DNA REPAIR PROTEIN RECO"/>
    <property type="match status" value="1"/>
</dbReference>
<dbReference type="Gene3D" id="2.40.50.140">
    <property type="entry name" value="Nucleic acid-binding proteins"/>
    <property type="match status" value="1"/>
</dbReference>
<dbReference type="SUPFAM" id="SSF50249">
    <property type="entry name" value="Nucleic acid-binding proteins"/>
    <property type="match status" value="1"/>
</dbReference>
<dbReference type="HAMAP" id="MF_00201">
    <property type="entry name" value="RecO"/>
    <property type="match status" value="1"/>
</dbReference>
<dbReference type="InterPro" id="IPR003717">
    <property type="entry name" value="RecO"/>
</dbReference>
<evidence type="ECO:0000256" key="7">
    <source>
        <dbReference type="ARBA" id="ARBA00033409"/>
    </source>
</evidence>
<sequence>MKGHAAFVIHSRPYRETSQLVEVFTQEQGRQSLIAKGSRQPRSPLKGLLQPFVPLSLTFGGKGELKTLFKAEATAPAIRLTRTALYSGLYLNELIYYLLEAHTPFDEVFEAYQTTLHKLAAGEALEPCLRHFEFYMLNVLGYGVDFAVDAHTGEGVVAKAWYQYQAEAGFSRVERYQSGAYLGEHLLALAELDLSSSDILLAAKQFSRQALAPYLGGRPLRSRALFIKGKRGSRSE</sequence>
<evidence type="ECO:0000256" key="2">
    <source>
        <dbReference type="ARBA" id="ARBA00007452"/>
    </source>
</evidence>
<dbReference type="RefSeq" id="WP_086963957.1">
    <property type="nucleotide sequence ID" value="NZ_CP021376.1"/>
</dbReference>
<keyword evidence="4 8" id="KW-0227">DNA damage</keyword>
<dbReference type="Pfam" id="PF11967">
    <property type="entry name" value="RecO_N"/>
    <property type="match status" value="1"/>
</dbReference>
<name>A0A1Y0CXW0_9GAMM</name>
<evidence type="ECO:0000313" key="10">
    <source>
        <dbReference type="EMBL" id="ART80088.1"/>
    </source>
</evidence>